<gene>
    <name evidence="1" type="ORF">JQC93_12160</name>
</gene>
<protein>
    <submittedName>
        <fullName evidence="1">DUF3081 family protein</fullName>
    </submittedName>
</protein>
<comment type="caution">
    <text evidence="1">The sequence shown here is derived from an EMBL/GenBank/DDBJ whole genome shotgun (WGS) entry which is preliminary data.</text>
</comment>
<organism evidence="1 2">
    <name type="scientific">Vibrio ulleungensis</name>
    <dbReference type="NCBI Taxonomy" id="2807619"/>
    <lineage>
        <taxon>Bacteria</taxon>
        <taxon>Pseudomonadati</taxon>
        <taxon>Pseudomonadota</taxon>
        <taxon>Gammaproteobacteria</taxon>
        <taxon>Vibrionales</taxon>
        <taxon>Vibrionaceae</taxon>
        <taxon>Vibrio</taxon>
    </lineage>
</organism>
<keyword evidence="2" id="KW-1185">Reference proteome</keyword>
<dbReference type="EMBL" id="JAFEUM010000004">
    <property type="protein sequence ID" value="MBM7037159.1"/>
    <property type="molecule type" value="Genomic_DNA"/>
</dbReference>
<sequence>MTHHWATRDALLLFDVIVSTGHYSEGARELSGIKAWHDYDGYTCWLSFKDLTLTITFHGGLLIECDHKQTRDEFDLQGQRLLASRKARR</sequence>
<evidence type="ECO:0000313" key="1">
    <source>
        <dbReference type="EMBL" id="MBM7037159.1"/>
    </source>
</evidence>
<accession>A0ABS2HJF5</accession>
<name>A0ABS2HJF5_9VIBR</name>
<dbReference type="InterPro" id="IPR021432">
    <property type="entry name" value="DUF3081"/>
</dbReference>
<evidence type="ECO:0000313" key="2">
    <source>
        <dbReference type="Proteomes" id="UP000809621"/>
    </source>
</evidence>
<dbReference type="Proteomes" id="UP000809621">
    <property type="component" value="Unassembled WGS sequence"/>
</dbReference>
<dbReference type="RefSeq" id="WP_205158714.1">
    <property type="nucleotide sequence ID" value="NZ_JAFEUM010000004.1"/>
</dbReference>
<proteinExistence type="predicted"/>
<dbReference type="Pfam" id="PF11280">
    <property type="entry name" value="DUF3081"/>
    <property type="match status" value="1"/>
</dbReference>
<reference evidence="1 2" key="1">
    <citation type="submission" date="2021-02" db="EMBL/GenBank/DDBJ databases">
        <authorList>
            <person name="Park J.-S."/>
        </authorList>
    </citation>
    <scope>NUCLEOTIDE SEQUENCE [LARGE SCALE GENOMIC DNA]</scope>
    <source>
        <strain evidence="1 2">188UL20-2</strain>
    </source>
</reference>